<dbReference type="AlphaFoldDB" id="A0A2S2NH13"/>
<accession>A0A2S2NH13</accession>
<organism evidence="2">
    <name type="scientific">Schizaphis graminum</name>
    <name type="common">Green bug aphid</name>
    <dbReference type="NCBI Taxonomy" id="13262"/>
    <lineage>
        <taxon>Eukaryota</taxon>
        <taxon>Metazoa</taxon>
        <taxon>Ecdysozoa</taxon>
        <taxon>Arthropoda</taxon>
        <taxon>Hexapoda</taxon>
        <taxon>Insecta</taxon>
        <taxon>Pterygota</taxon>
        <taxon>Neoptera</taxon>
        <taxon>Paraneoptera</taxon>
        <taxon>Hemiptera</taxon>
        <taxon>Sternorrhyncha</taxon>
        <taxon>Aphidomorpha</taxon>
        <taxon>Aphidoidea</taxon>
        <taxon>Aphididae</taxon>
        <taxon>Aphidini</taxon>
        <taxon>Schizaphis</taxon>
    </lineage>
</organism>
<name>A0A2S2NH13_SCHGA</name>
<evidence type="ECO:0000313" key="2">
    <source>
        <dbReference type="EMBL" id="MBY16445.1"/>
    </source>
</evidence>
<feature type="compositionally biased region" description="Low complexity" evidence="1">
    <location>
        <begin position="62"/>
        <end position="80"/>
    </location>
</feature>
<evidence type="ECO:0000256" key="1">
    <source>
        <dbReference type="SAM" id="MobiDB-lite"/>
    </source>
</evidence>
<protein>
    <submittedName>
        <fullName evidence="2">Nucleic-acid-binding protein</fullName>
    </submittedName>
</protein>
<feature type="region of interest" description="Disordered" evidence="1">
    <location>
        <begin position="1"/>
        <end position="99"/>
    </location>
</feature>
<sequence length="283" mass="31061">MGGRRAGRSKNSAGRNSPRHEINSGVNKRSCASPPLQEPCLKKGRQRSVSPSPIQDEEESVSGESYVSDSSISSLSSVDENQSSSINHSIHPEADARVVSEPIGTATKKPSFRIPPPIFIKKSSDWRKIAPIILNNSIVSPESISAQASSDGSIMIKTQNATHFRLIQKTLIDNNILFQTSNLPGERTLKVIIKGIPTDISTEELKSELEMLNFDIKLIKRFGPANKPMPICLVILGNAIHSKHIYELTNLFYIKVSVQTYKKSGPSQYCACQRATHGHSSSR</sequence>
<dbReference type="EMBL" id="GGMR01003826">
    <property type="protein sequence ID" value="MBY16445.1"/>
    <property type="molecule type" value="Transcribed_RNA"/>
</dbReference>
<proteinExistence type="predicted"/>
<gene>
    <name evidence="2" type="ORF">g.150765</name>
</gene>
<reference evidence="2" key="1">
    <citation type="submission" date="2018-04" db="EMBL/GenBank/DDBJ databases">
        <title>Transcriptome of Schizaphis graminum biotype I.</title>
        <authorList>
            <person name="Scully E.D."/>
            <person name="Geib S.M."/>
            <person name="Palmer N.A."/>
            <person name="Koch K."/>
            <person name="Bradshaw J."/>
            <person name="Heng-Moss T."/>
            <person name="Sarath G."/>
        </authorList>
    </citation>
    <scope>NUCLEOTIDE SEQUENCE</scope>
</reference>